<evidence type="ECO:0000313" key="2">
    <source>
        <dbReference type="Proteomes" id="UP001374599"/>
    </source>
</evidence>
<name>A0ACB5UFZ6_9FIRM</name>
<keyword evidence="2" id="KW-1185">Reference proteome</keyword>
<dbReference type="EMBL" id="BTPU01000012">
    <property type="protein sequence ID" value="GMQ61666.1"/>
    <property type="molecule type" value="Genomic_DNA"/>
</dbReference>
<gene>
    <name evidence="1" type="ORF">AN2V17_08950</name>
</gene>
<comment type="caution">
    <text evidence="1">The sequence shown here is derived from an EMBL/GenBank/DDBJ whole genome shotgun (WGS) entry which is preliminary data.</text>
</comment>
<accession>A0ACB5UFZ6</accession>
<proteinExistence type="predicted"/>
<reference evidence="1" key="1">
    <citation type="submission" date="2023-09" db="EMBL/GenBank/DDBJ databases">
        <title>Vallitalea sediminicola and Vallitalea maricola sp. nov., anaerobic bacteria isolated from marine sediment.</title>
        <authorList>
            <person name="Hirano S."/>
            <person name="Maeda A."/>
            <person name="Terahara T."/>
            <person name="Mori K."/>
            <person name="Hamada M."/>
            <person name="Matsumoto R."/>
            <person name="Kobayashi T."/>
        </authorList>
    </citation>
    <scope>NUCLEOTIDE SEQUENCE</scope>
    <source>
        <strain evidence="1">AN17-2</strain>
    </source>
</reference>
<protein>
    <submittedName>
        <fullName evidence="1">Uncharacterized protein</fullName>
    </submittedName>
</protein>
<sequence>MKRQGILMILIVFILTSCKSKSDEYVYTYVKLEDINSEDIQEIELEFELEGSPLFIEEMSDGYICATYKKSEKPNQDPIKLKQYYYTPIIRKLDKNYKIIWEKQFDGKGHVEALQVRDDDSFILTVDLQCRTVIGYDKDGNKLWSKIFNDKPEVMLTDSGDIAVCENRYAYNDTFMTKIDKNGNIVYSKALDGSGTHCIAEYNGDIGILVQGYSNSTKSNLAGDKGENNFFVACINEKDFEVKWLYDSNKSYGTKKSIYMYDDKVYLTLRKQDNFLSKDEYWLVILDNNGKECGSMKYDPDSDFLDWGNCVTILDNKDIIVGSSEIVYNGFLIIFDHNGKRKKIIKDLKYPLDTITPTDDGGFIVKSQRTIGNIPTPAVLSTIWTDTEVVIVKYNSDYEVEWRKTYDKYKDSKLVDCIIPLRDGRVIVEAQ</sequence>
<evidence type="ECO:0000313" key="1">
    <source>
        <dbReference type="EMBL" id="GMQ61666.1"/>
    </source>
</evidence>
<dbReference type="Proteomes" id="UP001374599">
    <property type="component" value="Unassembled WGS sequence"/>
</dbReference>
<organism evidence="1 2">
    <name type="scientific">Vallitalea maricola</name>
    <dbReference type="NCBI Taxonomy" id="3074433"/>
    <lineage>
        <taxon>Bacteria</taxon>
        <taxon>Bacillati</taxon>
        <taxon>Bacillota</taxon>
        <taxon>Clostridia</taxon>
        <taxon>Lachnospirales</taxon>
        <taxon>Vallitaleaceae</taxon>
        <taxon>Vallitalea</taxon>
    </lineage>
</organism>